<dbReference type="STRING" id="2018661.A0A2A2LZ15"/>
<feature type="compositionally biased region" description="Polar residues" evidence="1">
    <location>
        <begin position="57"/>
        <end position="76"/>
    </location>
</feature>
<feature type="region of interest" description="Disordered" evidence="1">
    <location>
        <begin position="1"/>
        <end position="76"/>
    </location>
</feature>
<feature type="compositionally biased region" description="Polar residues" evidence="1">
    <location>
        <begin position="1"/>
        <end position="17"/>
    </location>
</feature>
<dbReference type="Proteomes" id="UP000218231">
    <property type="component" value="Unassembled WGS sequence"/>
</dbReference>
<dbReference type="EMBL" id="LIAE01006310">
    <property type="protein sequence ID" value="PAV91492.1"/>
    <property type="molecule type" value="Genomic_DNA"/>
</dbReference>
<dbReference type="OrthoDB" id="5825880at2759"/>
<reference evidence="3 4" key="1">
    <citation type="journal article" date="2017" name="Curr. Biol.">
        <title>Genome architecture and evolution of a unichromosomal asexual nematode.</title>
        <authorList>
            <person name="Fradin H."/>
            <person name="Zegar C."/>
            <person name="Gutwein M."/>
            <person name="Lucas J."/>
            <person name="Kovtun M."/>
            <person name="Corcoran D."/>
            <person name="Baugh L.R."/>
            <person name="Kiontke K."/>
            <person name="Gunsalus K."/>
            <person name="Fitch D.H."/>
            <person name="Piano F."/>
        </authorList>
    </citation>
    <scope>NUCLEOTIDE SEQUENCE [LARGE SCALE GENOMIC DNA]</scope>
    <source>
        <strain evidence="3">PF1309</strain>
    </source>
</reference>
<organism evidence="3 4">
    <name type="scientific">Diploscapter pachys</name>
    <dbReference type="NCBI Taxonomy" id="2018661"/>
    <lineage>
        <taxon>Eukaryota</taxon>
        <taxon>Metazoa</taxon>
        <taxon>Ecdysozoa</taxon>
        <taxon>Nematoda</taxon>
        <taxon>Chromadorea</taxon>
        <taxon>Rhabditida</taxon>
        <taxon>Rhabditina</taxon>
        <taxon>Rhabditomorpha</taxon>
        <taxon>Rhabditoidea</taxon>
        <taxon>Rhabditidae</taxon>
        <taxon>Diploscapter</taxon>
    </lineage>
</organism>
<feature type="compositionally biased region" description="Basic and acidic residues" evidence="1">
    <location>
        <begin position="19"/>
        <end position="41"/>
    </location>
</feature>
<keyword evidence="2" id="KW-0472">Membrane</keyword>
<evidence type="ECO:0000256" key="1">
    <source>
        <dbReference type="SAM" id="MobiDB-lite"/>
    </source>
</evidence>
<evidence type="ECO:0000256" key="2">
    <source>
        <dbReference type="SAM" id="Phobius"/>
    </source>
</evidence>
<evidence type="ECO:0000313" key="4">
    <source>
        <dbReference type="Proteomes" id="UP000218231"/>
    </source>
</evidence>
<evidence type="ECO:0000313" key="3">
    <source>
        <dbReference type="EMBL" id="PAV91492.1"/>
    </source>
</evidence>
<proteinExistence type="predicted"/>
<dbReference type="AlphaFoldDB" id="A0A2A2LZ15"/>
<feature type="transmembrane region" description="Helical" evidence="2">
    <location>
        <begin position="130"/>
        <end position="152"/>
    </location>
</feature>
<feature type="transmembrane region" description="Helical" evidence="2">
    <location>
        <begin position="103"/>
        <end position="124"/>
    </location>
</feature>
<accession>A0A2A2LZ15</accession>
<comment type="caution">
    <text evidence="3">The sequence shown here is derived from an EMBL/GenBank/DDBJ whole genome shotgun (WGS) entry which is preliminary data.</text>
</comment>
<sequence>MASLSSAEDASVTTAVMESSHREASREHSGEVATGHLEKAAHLMQQRQMRQRRSRSTSNGRASMKRSSAESVRSTTMARSVGVHSYLEAISPRLRTSSQSLNIGGYPVLEIALMTAIVAVNAAYYAAQAFMYAGEAIGAFLVGVFAIACFTYQKPQVAADLVKTTYHLLKVSYDNDLLSGQEIYNIVTHSLLNPMTNRQIEKEYKQHAHTLTFEEYAYSKAKMNAKSSTTGSARTYHTAKYSSNSYKPSAEPF</sequence>
<protein>
    <submittedName>
        <fullName evidence="3">Uncharacterized protein</fullName>
    </submittedName>
</protein>
<name>A0A2A2LZ15_9BILA</name>
<keyword evidence="2" id="KW-1133">Transmembrane helix</keyword>
<keyword evidence="4" id="KW-1185">Reference proteome</keyword>
<keyword evidence="2" id="KW-0812">Transmembrane</keyword>
<gene>
    <name evidence="3" type="ORF">WR25_14196</name>
</gene>